<protein>
    <submittedName>
        <fullName evidence="2">Uncharacterized protein</fullName>
    </submittedName>
</protein>
<feature type="non-terminal residue" evidence="2">
    <location>
        <position position="61"/>
    </location>
</feature>
<keyword evidence="1" id="KW-1133">Transmembrane helix</keyword>
<name>A0A382SDG8_9ZZZZ</name>
<dbReference type="EMBL" id="UINC01128261">
    <property type="protein sequence ID" value="SVD07899.1"/>
    <property type="molecule type" value="Genomic_DNA"/>
</dbReference>
<reference evidence="2" key="1">
    <citation type="submission" date="2018-05" db="EMBL/GenBank/DDBJ databases">
        <authorList>
            <person name="Lanie J.A."/>
            <person name="Ng W.-L."/>
            <person name="Kazmierczak K.M."/>
            <person name="Andrzejewski T.M."/>
            <person name="Davidsen T.M."/>
            <person name="Wayne K.J."/>
            <person name="Tettelin H."/>
            <person name="Glass J.I."/>
            <person name="Rusch D."/>
            <person name="Podicherti R."/>
            <person name="Tsui H.-C.T."/>
            <person name="Winkler M.E."/>
        </authorList>
    </citation>
    <scope>NUCLEOTIDE SEQUENCE</scope>
</reference>
<accession>A0A382SDG8</accession>
<feature type="transmembrane region" description="Helical" evidence="1">
    <location>
        <begin position="12"/>
        <end position="33"/>
    </location>
</feature>
<organism evidence="2">
    <name type="scientific">marine metagenome</name>
    <dbReference type="NCBI Taxonomy" id="408172"/>
    <lineage>
        <taxon>unclassified sequences</taxon>
        <taxon>metagenomes</taxon>
        <taxon>ecological metagenomes</taxon>
    </lineage>
</organism>
<keyword evidence="1" id="KW-0472">Membrane</keyword>
<proteinExistence type="predicted"/>
<evidence type="ECO:0000313" key="2">
    <source>
        <dbReference type="EMBL" id="SVD07899.1"/>
    </source>
</evidence>
<evidence type="ECO:0000256" key="1">
    <source>
        <dbReference type="SAM" id="Phobius"/>
    </source>
</evidence>
<dbReference type="AlphaFoldDB" id="A0A382SDG8"/>
<keyword evidence="1" id="KW-0812">Transmembrane</keyword>
<sequence>MHKFKYFQQRIPVLILSMILANILFLLGAFTAVNGQAQTTVTMPVVEFVEEEDVSLYTQFT</sequence>
<gene>
    <name evidence="2" type="ORF">METZ01_LOCUS360753</name>
</gene>